<evidence type="ECO:0000313" key="2">
    <source>
        <dbReference type="Proteomes" id="UP001470230"/>
    </source>
</evidence>
<proteinExistence type="predicted"/>
<comment type="caution">
    <text evidence="1">The sequence shown here is derived from an EMBL/GenBank/DDBJ whole genome shotgun (WGS) entry which is preliminary data.</text>
</comment>
<dbReference type="Proteomes" id="UP001470230">
    <property type="component" value="Unassembled WGS sequence"/>
</dbReference>
<accession>A0ABR2KCG9</accession>
<protein>
    <recommendedName>
        <fullName evidence="3">BEACH domain-containing protein</fullName>
    </recommendedName>
</protein>
<evidence type="ECO:0008006" key="3">
    <source>
        <dbReference type="Google" id="ProtNLM"/>
    </source>
</evidence>
<dbReference type="InterPro" id="IPR036372">
    <property type="entry name" value="BEACH_dom_sf"/>
</dbReference>
<dbReference type="EMBL" id="JAPFFF010000005">
    <property type="protein sequence ID" value="KAK8888769.1"/>
    <property type="molecule type" value="Genomic_DNA"/>
</dbReference>
<dbReference type="SUPFAM" id="SSF50978">
    <property type="entry name" value="WD40 repeat-like"/>
    <property type="match status" value="1"/>
</dbReference>
<keyword evidence="2" id="KW-1185">Reference proteome</keyword>
<sequence length="2262" mass="261965">MHKKSAPIYQKPSSEEISRSKYCVQMIESFNSFQNLNNSNLENTNFQTFINDFNNFISNETNINLLRYYLPSMLQEALKYSSKSVFQEENASLLFDIIDKILPITMDLNSDDISIFLLSLMVSIESIRILKKHIKALETLFYNDDFFQDFVNQQYVTKFFEKSFINFISVDLCTLFRHLICEISSISIRSHINLSTILPFLLTPIRPEIQLEYSIVLSKLISINSKNRLFLNNTQSFILFSNYIQLASSNIIKDCFNNLVFTPPFNLELFTNIILFYQKYPQHQNALFHWIFDEVIVNHADMLYEINNIIPFFSWITLSTPVSDVLSAISILSKSDISLTSPFISPLFSLLNKGGSTFEEYQSTIQIIEKLILLHQVSLNSLANSLFLKTFVINVEIDLLGQLFEKIYTFAQLVYDIYTLPQSEALRAEVINRLIQMAGKFPQNAHFISIFLVVSNSNKNISDLMRIIIENKNGDLCTALGDSFSKSDTVVRYFINGNGMKWLDKVYEMKIITFRQLFFLINSLTKKSFIKEVDEYIESLPKTHPIFALQQEDIVTLCYGYEGAKNHFPLKIMSLFTLLESTQKVDPFNAYMVGKYSIEKFSNMEDLPCFCAVVNRYINDRTFLKVVNMKPEKLESFCDQSFDHFPLFQVYEFLDDNCFDVKFKSISFWFKFNDNMRHDLKIPFFHADKLQLFVKGQQLIANYEGVEYDADVNPFHWNNIIVVVSSQKVSHYVDVYVNLNKAVFISSRQMNDMPSFEFSTYSALLFIGSAIRVYQNELNDKDTQMIYKNGPSFQGHLNESLIITPYSKEYLNLTKNVYPVKYRGFPVHFLSKRKMSLLFNRMIDSKCNEHDFLLLKSTCLKIYSMLRNSLHDFFRSILTIYSKRKEFVTSDLLVSTFTFFMKYRPKGEIIDTIIGHRKFWSCIPNDLIIISLLASFNDFDFYKEKEKLEIFLVTEAYFIHNNHKLFIDLVCSSQNCQTLIHELFTGSHFISGKQDKFTQCYIKEKTTTETVVDSCEFCDSNCVSIQCNLLNENEDESDKLNIDLICQIQAIQTTSFQKSFADLLKQMLTTTHNINFIPIDGVFSLFLTSDTDMKARLYPVLMNFEKKVPNSIHFDSSFLFCVADLYKHKEVWKETFGLLTNDSNEIVNHSVLAVVFALLWGYTTASIHSIVSTGKRINEEENEEEMNRIINFLQEENNMKIVSNDKNVEKMIVSWFPFLLGYKREKGIESNFSKNEGNETLTFKVNGIEVTSPSAICFMSMIWNKVIQETALPNQLNKEHYKELQSFIVSSSVFKFFFNYIFALSEQQFNEVVSSFLSSVIISGEEELSKCYACYFIHSLLNIVAESYTLTMNIDLIFPFVHFMCINGHITSDYLPTILSDLFLISSVIEVVYKPSFQKLVPHLNLLLLDLLSTSLKICTSNKDANQGSNNKLINVLYQVLLQQVHFLIEIVEGSSKEKDLYILFFQESFRYCTRIDIYKTVITEFGSKLEMIDDPKFQSLISFNNFESSNSEKVGMNKMEHFIQNKIVPIVNDSGIHSVSFTNARESSKLFTISFLKALNKQSQISEALPELFKTAQKFRDSKIDWNKTLHDIYQESNEKLFIDQKTETFERKKILMPFSMPLRIPRLFEYVPSFITENEIKNFIDEMNLYKEESNGTFKIKGLEENHSIFECQLKRLREQIQATVILTKRDILIIPFTGIKDDSFDASQFVKEVICGLWGHSIVYNGRITIRIPHDSVLFAYQLDEKSVAIWSISSGQFILTKIEKDNLKKITKLNERKNVPYYSSLRNMTLEKLIIAWTRTRLSNSQLLLGINMVNQRVFSDKEKFPLFPEESSVFGVMRPLNKSLSKNICTTEFSGEISFMNTIEEGGSKLTQFITDKFMINMNDKDRKVPTPLFDSIRPFSSQKLNTSQLNESKALDFEYNNDQNKLILNLPKLSVRISDEQDSVILMIDKGKQALLMYDYKNDRVICEERSSLLTTAKNMCVSENRFFFTIDFKSDITCIYQILYVNCSPKSFKFIRDISFSMQQETSISGVDWIAATRIEKRLVLWHFFPDTIHRVIEMKSDINFAKFDENSGTVWTVMTDHLSSENKLEVTFSLINLNGEILANKVHQIECEKEVIKVTSFSVIPQPISVNIREAVCGFSDGSIYFISVASASEKVSSIDLKMVKLESPHKRAIKKIITHPCTSIFVTVDSSNVCYMWTQKKEGRMENQFLDVSAFESCASCGNENVSCHCKLCGRGFCHDCIQSDKICKDCFE</sequence>
<dbReference type="InterPro" id="IPR036322">
    <property type="entry name" value="WD40_repeat_dom_sf"/>
</dbReference>
<evidence type="ECO:0000313" key="1">
    <source>
        <dbReference type="EMBL" id="KAK8888769.1"/>
    </source>
</evidence>
<gene>
    <name evidence="1" type="ORF">M9Y10_033508</name>
</gene>
<dbReference type="SUPFAM" id="SSF81837">
    <property type="entry name" value="BEACH domain"/>
    <property type="match status" value="1"/>
</dbReference>
<reference evidence="1 2" key="1">
    <citation type="submission" date="2024-04" db="EMBL/GenBank/DDBJ databases">
        <title>Tritrichomonas musculus Genome.</title>
        <authorList>
            <person name="Alves-Ferreira E."/>
            <person name="Grigg M."/>
            <person name="Lorenzi H."/>
            <person name="Galac M."/>
        </authorList>
    </citation>
    <scope>NUCLEOTIDE SEQUENCE [LARGE SCALE GENOMIC DNA]</scope>
    <source>
        <strain evidence="1 2">EAF2021</strain>
    </source>
</reference>
<organism evidence="1 2">
    <name type="scientific">Tritrichomonas musculus</name>
    <dbReference type="NCBI Taxonomy" id="1915356"/>
    <lineage>
        <taxon>Eukaryota</taxon>
        <taxon>Metamonada</taxon>
        <taxon>Parabasalia</taxon>
        <taxon>Tritrichomonadida</taxon>
        <taxon>Tritrichomonadidae</taxon>
        <taxon>Tritrichomonas</taxon>
    </lineage>
</organism>
<name>A0ABR2KCG9_9EUKA</name>